<dbReference type="STRING" id="2741.SAMN04489866_101225"/>
<proteinExistence type="predicted"/>
<feature type="transmembrane region" description="Helical" evidence="1">
    <location>
        <begin position="7"/>
        <end position="28"/>
    </location>
</feature>
<organism evidence="2 3">
    <name type="scientific">Peptococcus niger</name>
    <dbReference type="NCBI Taxonomy" id="2741"/>
    <lineage>
        <taxon>Bacteria</taxon>
        <taxon>Bacillati</taxon>
        <taxon>Bacillota</taxon>
        <taxon>Clostridia</taxon>
        <taxon>Eubacteriales</taxon>
        <taxon>Peptococcaceae</taxon>
        <taxon>Peptococcus</taxon>
    </lineage>
</organism>
<feature type="transmembrane region" description="Helical" evidence="1">
    <location>
        <begin position="48"/>
        <end position="74"/>
    </location>
</feature>
<keyword evidence="1" id="KW-0812">Transmembrane</keyword>
<accession>A0A1G6S4Q2</accession>
<dbReference type="AlphaFoldDB" id="A0A1G6S4Q2"/>
<protein>
    <submittedName>
        <fullName evidence="2">Uncharacterized protein</fullName>
    </submittedName>
</protein>
<evidence type="ECO:0000256" key="1">
    <source>
        <dbReference type="SAM" id="Phobius"/>
    </source>
</evidence>
<dbReference type="Proteomes" id="UP000198995">
    <property type="component" value="Unassembled WGS sequence"/>
</dbReference>
<dbReference type="EMBL" id="FNAF01000001">
    <property type="protein sequence ID" value="SDD11819.1"/>
    <property type="molecule type" value="Genomic_DNA"/>
</dbReference>
<keyword evidence="1" id="KW-0472">Membrane</keyword>
<sequence>MFFKAIGIVLSKIIAVIAAAIGLLVSLLPPSPFQLMDTSGFGDLISQVNYFVPINEFVVITEAWLVSVGVYYIYSIFARWLKAIH</sequence>
<keyword evidence="3" id="KW-1185">Reference proteome</keyword>
<name>A0A1G6S4Q2_PEPNI</name>
<reference evidence="2 3" key="1">
    <citation type="submission" date="2016-10" db="EMBL/GenBank/DDBJ databases">
        <authorList>
            <person name="de Groot N.N."/>
        </authorList>
    </citation>
    <scope>NUCLEOTIDE SEQUENCE [LARGE SCALE GENOMIC DNA]</scope>
    <source>
        <strain evidence="2 3">DSM 20475</strain>
    </source>
</reference>
<gene>
    <name evidence="2" type="ORF">SAMN04489866_101225</name>
</gene>
<evidence type="ECO:0000313" key="2">
    <source>
        <dbReference type="EMBL" id="SDD11819.1"/>
    </source>
</evidence>
<keyword evidence="1" id="KW-1133">Transmembrane helix</keyword>
<dbReference type="RefSeq" id="WP_091790912.1">
    <property type="nucleotide sequence ID" value="NZ_FNAF01000001.1"/>
</dbReference>
<evidence type="ECO:0000313" key="3">
    <source>
        <dbReference type="Proteomes" id="UP000198995"/>
    </source>
</evidence>
<dbReference type="OrthoDB" id="1779567at2"/>